<protein>
    <submittedName>
        <fullName evidence="1">Uncharacterized protein</fullName>
    </submittedName>
</protein>
<organism evidence="1 3">
    <name type="scientific">Trichinella pseudospiralis</name>
    <name type="common">Parasitic roundworm</name>
    <dbReference type="NCBI Taxonomy" id="6337"/>
    <lineage>
        <taxon>Eukaryota</taxon>
        <taxon>Metazoa</taxon>
        <taxon>Ecdysozoa</taxon>
        <taxon>Nematoda</taxon>
        <taxon>Enoplea</taxon>
        <taxon>Dorylaimia</taxon>
        <taxon>Trichinellida</taxon>
        <taxon>Trichinellidae</taxon>
        <taxon>Trichinella</taxon>
    </lineage>
</organism>
<dbReference type="AlphaFoldDB" id="A0A0V1E8B3"/>
<gene>
    <name evidence="1" type="ORF">T4A_14012</name>
    <name evidence="2" type="ORF">T4C_7493</name>
</gene>
<dbReference type="EMBL" id="JYDV01000192">
    <property type="protein sequence ID" value="KRZ25776.1"/>
    <property type="molecule type" value="Genomic_DNA"/>
</dbReference>
<dbReference type="EMBL" id="JYDR01000079">
    <property type="protein sequence ID" value="KRY70069.1"/>
    <property type="molecule type" value="Genomic_DNA"/>
</dbReference>
<proteinExistence type="predicted"/>
<sequence length="115" mass="13114">MLRAGVNQASVAKVPFTTMTERRSRAMGKASFQTHFNITDVICAPRFTCFTAAVNFIKGFQSELEDEMKILNIKVDGVLSSTLEGYYLYKQFQSMVVESGFNVDETFEYELDFHK</sequence>
<evidence type="ECO:0000313" key="3">
    <source>
        <dbReference type="Proteomes" id="UP000054632"/>
    </source>
</evidence>
<dbReference type="Proteomes" id="UP000054826">
    <property type="component" value="Unassembled WGS sequence"/>
</dbReference>
<reference evidence="3 4" key="1">
    <citation type="submission" date="2015-01" db="EMBL/GenBank/DDBJ databases">
        <title>Evolution of Trichinella species and genotypes.</title>
        <authorList>
            <person name="Korhonen P.K."/>
            <person name="Edoardo P."/>
            <person name="Giuseppe L.R."/>
            <person name="Gasser R.B."/>
        </authorList>
    </citation>
    <scope>NUCLEOTIDE SEQUENCE [LARGE SCALE GENOMIC DNA]</scope>
    <source>
        <strain evidence="1">ISS13</strain>
        <strain evidence="2">ISS176</strain>
    </source>
</reference>
<evidence type="ECO:0000313" key="1">
    <source>
        <dbReference type="EMBL" id="KRY70069.1"/>
    </source>
</evidence>
<accession>A0A0V1E8B3</accession>
<dbReference type="Proteomes" id="UP000054632">
    <property type="component" value="Unassembled WGS sequence"/>
</dbReference>
<comment type="caution">
    <text evidence="1">The sequence shown here is derived from an EMBL/GenBank/DDBJ whole genome shotgun (WGS) entry which is preliminary data.</text>
</comment>
<evidence type="ECO:0000313" key="4">
    <source>
        <dbReference type="Proteomes" id="UP000054826"/>
    </source>
</evidence>
<name>A0A0V1E8B3_TRIPS</name>
<evidence type="ECO:0000313" key="2">
    <source>
        <dbReference type="EMBL" id="KRZ25776.1"/>
    </source>
</evidence>